<dbReference type="RefSeq" id="WP_225941870.1">
    <property type="nucleotide sequence ID" value="NZ_JADBEL010000003.1"/>
</dbReference>
<accession>A0A927MIG4</accession>
<dbReference type="Proteomes" id="UP000658225">
    <property type="component" value="Unassembled WGS sequence"/>
</dbReference>
<keyword evidence="1" id="KW-0812">Transmembrane</keyword>
<reference evidence="2" key="1">
    <citation type="submission" date="2020-10" db="EMBL/GenBank/DDBJ databases">
        <title>Genomic Encyclopedia of Type Strains, Phase IV (KMG-IV): sequencing the most valuable type-strain genomes for metagenomic binning, comparative biology and taxonomic classification.</title>
        <authorList>
            <person name="Goeker M."/>
        </authorList>
    </citation>
    <scope>NUCLEOTIDE SEQUENCE</scope>
    <source>
        <strain evidence="2">DSM 13886</strain>
    </source>
</reference>
<feature type="transmembrane region" description="Helical" evidence="1">
    <location>
        <begin position="15"/>
        <end position="34"/>
    </location>
</feature>
<keyword evidence="1" id="KW-0472">Membrane</keyword>
<dbReference type="InterPro" id="IPR016977">
    <property type="entry name" value="ComGF"/>
</dbReference>
<keyword evidence="3" id="KW-1185">Reference proteome</keyword>
<proteinExistence type="predicted"/>
<name>A0A927MIG4_9BACL</name>
<sequence>MKMTDQRGYTLLESIFQLMIMVAFIQLFLLFFFWKEPIEQQYSDYSATEWELFSIDLQLLLSDISDIQLRDEGRTIRIRNSRGIIDISQSNTVIRQQVYGKGHVPLLTEIQSVTYAFDGMELVAYVTMRDGSHKERGFAVGLYSK</sequence>
<evidence type="ECO:0000313" key="2">
    <source>
        <dbReference type="EMBL" id="MBE1553762.1"/>
    </source>
</evidence>
<dbReference type="EMBL" id="JADBEL010000003">
    <property type="protein sequence ID" value="MBE1553762.1"/>
    <property type="molecule type" value="Genomic_DNA"/>
</dbReference>
<dbReference type="NCBIfam" id="NF041002">
    <property type="entry name" value="pilin_ComGF"/>
    <property type="match status" value="1"/>
</dbReference>
<comment type="caution">
    <text evidence="2">The sequence shown here is derived from an EMBL/GenBank/DDBJ whole genome shotgun (WGS) entry which is preliminary data.</text>
</comment>
<protein>
    <submittedName>
        <fullName evidence="2">Competence protein ComGF</fullName>
    </submittedName>
</protein>
<keyword evidence="1" id="KW-1133">Transmembrane helix</keyword>
<evidence type="ECO:0000313" key="3">
    <source>
        <dbReference type="Proteomes" id="UP000658225"/>
    </source>
</evidence>
<organism evidence="2 3">
    <name type="scientific">Sporosarcina limicola</name>
    <dbReference type="NCBI Taxonomy" id="34101"/>
    <lineage>
        <taxon>Bacteria</taxon>
        <taxon>Bacillati</taxon>
        <taxon>Bacillota</taxon>
        <taxon>Bacilli</taxon>
        <taxon>Bacillales</taxon>
        <taxon>Caryophanaceae</taxon>
        <taxon>Sporosarcina</taxon>
    </lineage>
</organism>
<gene>
    <name evidence="2" type="ORF">H4683_000836</name>
</gene>
<dbReference type="Pfam" id="PF15980">
    <property type="entry name" value="ComGF"/>
    <property type="match status" value="1"/>
</dbReference>
<dbReference type="AlphaFoldDB" id="A0A927MIG4"/>
<evidence type="ECO:0000256" key="1">
    <source>
        <dbReference type="SAM" id="Phobius"/>
    </source>
</evidence>